<protein>
    <submittedName>
        <fullName evidence="2">Stage II sporulation protein M</fullName>
    </submittedName>
</protein>
<reference evidence="2 3" key="1">
    <citation type="submission" date="2019-04" db="EMBL/GenBank/DDBJ databases">
        <title>Microbes associate with the intestines of laboratory mice.</title>
        <authorList>
            <person name="Navarre W."/>
            <person name="Wong E."/>
            <person name="Huang K."/>
            <person name="Tropini C."/>
            <person name="Ng K."/>
            <person name="Yu B."/>
        </authorList>
    </citation>
    <scope>NUCLEOTIDE SEQUENCE [LARGE SCALE GENOMIC DNA]</scope>
    <source>
        <strain evidence="2 3">NM50_B9-20</strain>
    </source>
</reference>
<feature type="transmembrane region" description="Helical" evidence="1">
    <location>
        <begin position="77"/>
        <end position="99"/>
    </location>
</feature>
<keyword evidence="3" id="KW-1185">Reference proteome</keyword>
<accession>A0A4S2DR14</accession>
<dbReference type="PIRSF" id="PIRSF038973">
    <property type="entry name" value="SpoIIM"/>
    <property type="match status" value="1"/>
</dbReference>
<comment type="caution">
    <text evidence="2">The sequence shown here is derived from an EMBL/GenBank/DDBJ whole genome shotgun (WGS) entry which is preliminary data.</text>
</comment>
<feature type="transmembrane region" description="Helical" evidence="1">
    <location>
        <begin position="106"/>
        <end position="129"/>
    </location>
</feature>
<organism evidence="2 3">
    <name type="scientific">Clostridium sartagoforme</name>
    <dbReference type="NCBI Taxonomy" id="84031"/>
    <lineage>
        <taxon>Bacteria</taxon>
        <taxon>Bacillati</taxon>
        <taxon>Bacillota</taxon>
        <taxon>Clostridia</taxon>
        <taxon>Eubacteriales</taxon>
        <taxon>Clostridiaceae</taxon>
        <taxon>Clostridium</taxon>
    </lineage>
</organism>
<evidence type="ECO:0000256" key="1">
    <source>
        <dbReference type="SAM" id="Phobius"/>
    </source>
</evidence>
<keyword evidence="1" id="KW-1133">Transmembrane helix</keyword>
<feature type="transmembrane region" description="Helical" evidence="1">
    <location>
        <begin position="16"/>
        <end position="36"/>
    </location>
</feature>
<dbReference type="InterPro" id="IPR014196">
    <property type="entry name" value="SpoIIM"/>
</dbReference>
<feature type="transmembrane region" description="Helical" evidence="1">
    <location>
        <begin position="175"/>
        <end position="195"/>
    </location>
</feature>
<keyword evidence="1" id="KW-0472">Membrane</keyword>
<dbReference type="InterPro" id="IPR002798">
    <property type="entry name" value="SpoIIM-like"/>
</dbReference>
<gene>
    <name evidence="2" type="primary">spoIIM</name>
    <name evidence="2" type="ORF">E5347_05795</name>
</gene>
<dbReference type="AlphaFoldDB" id="A0A4S2DR14"/>
<dbReference type="Pfam" id="PF01944">
    <property type="entry name" value="SpoIIM"/>
    <property type="match status" value="1"/>
</dbReference>
<dbReference type="RefSeq" id="WP_136005432.1">
    <property type="nucleotide sequence ID" value="NZ_SRYR01000001.1"/>
</dbReference>
<proteinExistence type="predicted"/>
<evidence type="ECO:0000313" key="3">
    <source>
        <dbReference type="Proteomes" id="UP000306888"/>
    </source>
</evidence>
<keyword evidence="1" id="KW-0812">Transmembrane</keyword>
<dbReference type="Proteomes" id="UP000306888">
    <property type="component" value="Unassembled WGS sequence"/>
</dbReference>
<sequence>MNLMEKLNSNFKENKLFYLLVLTFFFVGILLGAYTIKYMDGVDAKDLSDYFTGFLQTISTKEVATKDLLLNVLTKNIFFILLIIALGFTTFGAPIILLIDLIKGFTLGYTFSFLLTTFEGEGIWVALVTTIPQNLLYIPFFVGISIISLDMSLLKMKEKFFNGSRMNKAMLKRNIVKFGIFLIIFVIGVIIESYVSPGLIRLVVTKAYKLT</sequence>
<evidence type="ECO:0000313" key="2">
    <source>
        <dbReference type="EMBL" id="TGY44322.1"/>
    </source>
</evidence>
<dbReference type="EMBL" id="SRYR01000001">
    <property type="protein sequence ID" value="TGY44322.1"/>
    <property type="molecule type" value="Genomic_DNA"/>
</dbReference>
<dbReference type="NCBIfam" id="TIGR02831">
    <property type="entry name" value="spo_II_M"/>
    <property type="match status" value="1"/>
</dbReference>
<feature type="transmembrane region" description="Helical" evidence="1">
    <location>
        <begin position="135"/>
        <end position="154"/>
    </location>
</feature>
<dbReference type="OrthoDB" id="1707382at2"/>
<name>A0A4S2DR14_9CLOT</name>